<dbReference type="InterPro" id="IPR029028">
    <property type="entry name" value="Alpha/beta_knot_MTases"/>
</dbReference>
<feature type="domain" description="RNA 2-O ribose methyltransferase substrate binding" evidence="4">
    <location>
        <begin position="29"/>
        <end position="103"/>
    </location>
</feature>
<evidence type="ECO:0000256" key="2">
    <source>
        <dbReference type="ARBA" id="ARBA00022603"/>
    </source>
</evidence>
<protein>
    <submittedName>
        <fullName evidence="5">RNA methyltransferase</fullName>
    </submittedName>
</protein>
<dbReference type="PANTHER" id="PTHR43191:SF2">
    <property type="entry name" value="RRNA METHYLTRANSFERASE 3, MITOCHONDRIAL"/>
    <property type="match status" value="1"/>
</dbReference>
<dbReference type="InterPro" id="IPR053888">
    <property type="entry name" value="MRM3-like_sub_bind"/>
</dbReference>
<dbReference type="CDD" id="cd18095">
    <property type="entry name" value="SpoU-like_rRNA-MTase"/>
    <property type="match status" value="1"/>
</dbReference>
<reference evidence="5 6" key="1">
    <citation type="journal article" date="2015" name="Genome Announc.">
        <title>Draft Genome Sequence of Filamentous Marine Cyanobacterium Lyngbya confervoides Strain BDU141951.</title>
        <authorList>
            <person name="Chandrababunaidu M.M."/>
            <person name="Sen D."/>
            <person name="Tripathy S."/>
        </authorList>
    </citation>
    <scope>NUCLEOTIDE SEQUENCE [LARGE SCALE GENOMIC DNA]</scope>
    <source>
        <strain evidence="5 6">BDU141951</strain>
    </source>
</reference>
<dbReference type="Proteomes" id="UP000031561">
    <property type="component" value="Unassembled WGS sequence"/>
</dbReference>
<evidence type="ECO:0000256" key="1">
    <source>
        <dbReference type="ARBA" id="ARBA00007228"/>
    </source>
</evidence>
<dbReference type="InterPro" id="IPR013123">
    <property type="entry name" value="SpoU_subst-bd"/>
</dbReference>
<comment type="caution">
    <text evidence="5">The sequence shown here is derived from an EMBL/GenBank/DDBJ whole genome shotgun (WGS) entry which is preliminary data.</text>
</comment>
<dbReference type="InterPro" id="IPR029064">
    <property type="entry name" value="Ribosomal_eL30-like_sf"/>
</dbReference>
<comment type="similarity">
    <text evidence="1">Belongs to the class IV-like SAM-binding methyltransferase superfamily. RNA methyltransferase TrmH family.</text>
</comment>
<evidence type="ECO:0000313" key="5">
    <source>
        <dbReference type="EMBL" id="MCM1981336.1"/>
    </source>
</evidence>
<keyword evidence="2 5" id="KW-0489">Methyltransferase</keyword>
<evidence type="ECO:0000313" key="6">
    <source>
        <dbReference type="Proteomes" id="UP000031561"/>
    </source>
</evidence>
<dbReference type="InterPro" id="IPR029026">
    <property type="entry name" value="tRNA_m1G_MTases_N"/>
</dbReference>
<evidence type="ECO:0000259" key="4">
    <source>
        <dbReference type="SMART" id="SM00967"/>
    </source>
</evidence>
<keyword evidence="6" id="KW-1185">Reference proteome</keyword>
<sequence>MLTSRQNPLVKTYRKLHQVKYRRQMQACLIEGTHLMEAAIQHSAEIICCCMTESWQARHAPLVHQILERSRRTERVSPEVLAAMTTTHTPDGIAAIVAKPDWPVARPPILHLGLGLVSIQDPGNLGTLLRSACAVAVDCLLLSADCVDLSHPKVMRASAGAWFQAPIHQPQNFEQALRAYQADGVQIIATSAQANQAYWSLDLRRPSLILIGNEGAGLSPVLQTMADQQVHIPVAAGTESLNAAVAAALVLYEAQRQRHYPAAASTPPVPVP</sequence>
<dbReference type="Pfam" id="PF00588">
    <property type="entry name" value="SpoU_methylase"/>
    <property type="match status" value="1"/>
</dbReference>
<dbReference type="SMART" id="SM00967">
    <property type="entry name" value="SpoU_sub_bind"/>
    <property type="match status" value="1"/>
</dbReference>
<dbReference type="InterPro" id="IPR001537">
    <property type="entry name" value="SpoU_MeTrfase"/>
</dbReference>
<name>A0ABD4SXL3_9CYAN</name>
<dbReference type="PANTHER" id="PTHR43191">
    <property type="entry name" value="RRNA METHYLTRANSFERASE 3"/>
    <property type="match status" value="1"/>
</dbReference>
<dbReference type="Pfam" id="PF22435">
    <property type="entry name" value="MRM3-like_sub_bind"/>
    <property type="match status" value="1"/>
</dbReference>
<dbReference type="SUPFAM" id="SSF75217">
    <property type="entry name" value="alpha/beta knot"/>
    <property type="match status" value="1"/>
</dbReference>
<dbReference type="SUPFAM" id="SSF55315">
    <property type="entry name" value="L30e-like"/>
    <property type="match status" value="1"/>
</dbReference>
<gene>
    <name evidence="5" type="ORF">QQ91_0000630</name>
</gene>
<accession>A0ABD4SXL3</accession>
<evidence type="ECO:0000256" key="3">
    <source>
        <dbReference type="ARBA" id="ARBA00022679"/>
    </source>
</evidence>
<dbReference type="AlphaFoldDB" id="A0ABD4SXL3"/>
<dbReference type="GO" id="GO:0005737">
    <property type="term" value="C:cytoplasm"/>
    <property type="evidence" value="ECO:0007669"/>
    <property type="project" value="UniProtKB-ARBA"/>
</dbReference>
<dbReference type="InterPro" id="IPR051259">
    <property type="entry name" value="rRNA_Methyltransferase"/>
</dbReference>
<dbReference type="GO" id="GO:0032259">
    <property type="term" value="P:methylation"/>
    <property type="evidence" value="ECO:0007669"/>
    <property type="project" value="UniProtKB-KW"/>
</dbReference>
<organism evidence="5 6">
    <name type="scientific">Lyngbya confervoides BDU141951</name>
    <dbReference type="NCBI Taxonomy" id="1574623"/>
    <lineage>
        <taxon>Bacteria</taxon>
        <taxon>Bacillati</taxon>
        <taxon>Cyanobacteriota</taxon>
        <taxon>Cyanophyceae</taxon>
        <taxon>Oscillatoriophycideae</taxon>
        <taxon>Oscillatoriales</taxon>
        <taxon>Microcoleaceae</taxon>
        <taxon>Lyngbya</taxon>
    </lineage>
</organism>
<keyword evidence="3" id="KW-0808">Transferase</keyword>
<dbReference type="RefSeq" id="WP_166278678.1">
    <property type="nucleotide sequence ID" value="NZ_JTHE03000004.1"/>
</dbReference>
<dbReference type="GO" id="GO:0008168">
    <property type="term" value="F:methyltransferase activity"/>
    <property type="evidence" value="ECO:0007669"/>
    <property type="project" value="UniProtKB-KW"/>
</dbReference>
<dbReference type="Gene3D" id="3.40.1280.10">
    <property type="match status" value="1"/>
</dbReference>
<proteinExistence type="inferred from homology"/>
<dbReference type="Gene3D" id="3.30.1330.30">
    <property type="match status" value="1"/>
</dbReference>
<dbReference type="EMBL" id="JTHE03000004">
    <property type="protein sequence ID" value="MCM1981336.1"/>
    <property type="molecule type" value="Genomic_DNA"/>
</dbReference>